<dbReference type="PANTHER" id="PTHR37449">
    <property type="match status" value="1"/>
</dbReference>
<dbReference type="PANTHER" id="PTHR37449:SF1">
    <property type="entry name" value="OS02G0159950 PROTEIN"/>
    <property type="match status" value="1"/>
</dbReference>
<evidence type="ECO:0000256" key="1">
    <source>
        <dbReference type="SAM" id="SignalP"/>
    </source>
</evidence>
<feature type="chain" id="PRO_5007542604" evidence="1">
    <location>
        <begin position="29"/>
        <end position="93"/>
    </location>
</feature>
<feature type="signal peptide" evidence="1">
    <location>
        <begin position="1"/>
        <end position="28"/>
    </location>
</feature>
<name>A0A147BMQ2_IXORI</name>
<proteinExistence type="predicted"/>
<reference evidence="2" key="1">
    <citation type="journal article" date="2018" name="PLoS Negl. Trop. Dis.">
        <title>Sialome diversity of ticks revealed by RNAseq of single tick salivary glands.</title>
        <authorList>
            <person name="Perner J."/>
            <person name="Kropackova S."/>
            <person name="Kopacek P."/>
            <person name="Ribeiro J.M."/>
        </authorList>
    </citation>
    <scope>NUCLEOTIDE SEQUENCE</scope>
    <source>
        <strain evidence="2">Siblings of single egg batch collected in Ceske Budejovice</strain>
        <tissue evidence="2">Salivary glands</tissue>
    </source>
</reference>
<organism evidence="2">
    <name type="scientific">Ixodes ricinus</name>
    <name type="common">Common tick</name>
    <name type="synonym">Acarus ricinus</name>
    <dbReference type="NCBI Taxonomy" id="34613"/>
    <lineage>
        <taxon>Eukaryota</taxon>
        <taxon>Metazoa</taxon>
        <taxon>Ecdysozoa</taxon>
        <taxon>Arthropoda</taxon>
        <taxon>Chelicerata</taxon>
        <taxon>Arachnida</taxon>
        <taxon>Acari</taxon>
        <taxon>Parasitiformes</taxon>
        <taxon>Ixodida</taxon>
        <taxon>Ixodoidea</taxon>
        <taxon>Ixodidae</taxon>
        <taxon>Ixodinae</taxon>
        <taxon>Ixodes</taxon>
    </lineage>
</organism>
<sequence>MPSISASSWAMTRSPTLLLPLVLPLCAAKASISSKKIMQGAAVLALRKSSRTARSESPTHLLNSSGPLMAMKLSPLSVASALATMVLEQPGGP</sequence>
<protein>
    <submittedName>
        <fullName evidence="2">Putative conserved secreted protein</fullName>
    </submittedName>
</protein>
<dbReference type="AlphaFoldDB" id="A0A147BMQ2"/>
<dbReference type="EMBL" id="GEGO01003809">
    <property type="protein sequence ID" value="JAR91595.1"/>
    <property type="molecule type" value="Transcribed_RNA"/>
</dbReference>
<accession>A0A147BMQ2</accession>
<keyword evidence="1" id="KW-0732">Signal</keyword>
<evidence type="ECO:0000313" key="2">
    <source>
        <dbReference type="EMBL" id="JAR91595.1"/>
    </source>
</evidence>